<dbReference type="Pfam" id="PF13527">
    <property type="entry name" value="Acetyltransf_9"/>
    <property type="match status" value="1"/>
</dbReference>
<dbReference type="SUPFAM" id="SSF55718">
    <property type="entry name" value="SCP-like"/>
    <property type="match status" value="1"/>
</dbReference>
<dbReference type="Gene3D" id="3.40.630.30">
    <property type="match status" value="2"/>
</dbReference>
<evidence type="ECO:0000259" key="1">
    <source>
        <dbReference type="PROSITE" id="PS51186"/>
    </source>
</evidence>
<feature type="domain" description="N-acetyltransferase" evidence="1">
    <location>
        <begin position="1"/>
        <end position="157"/>
    </location>
</feature>
<protein>
    <submittedName>
        <fullName evidence="2">Putative acetyltransferase</fullName>
    </submittedName>
</protein>
<dbReference type="InterPro" id="IPR051554">
    <property type="entry name" value="Acetyltransferase_Eis"/>
</dbReference>
<organism evidence="2 3">
    <name type="scientific">Kineothrix alysoides</name>
    <dbReference type="NCBI Taxonomy" id="1469948"/>
    <lineage>
        <taxon>Bacteria</taxon>
        <taxon>Bacillati</taxon>
        <taxon>Bacillota</taxon>
        <taxon>Clostridia</taxon>
        <taxon>Lachnospirales</taxon>
        <taxon>Lachnospiraceae</taxon>
        <taxon>Kineothrix</taxon>
    </lineage>
</organism>
<dbReference type="GO" id="GO:0034069">
    <property type="term" value="F:aminoglycoside N-acetyltransferase activity"/>
    <property type="evidence" value="ECO:0007669"/>
    <property type="project" value="TreeGrafter"/>
</dbReference>
<reference evidence="2 3" key="1">
    <citation type="submission" date="2019-03" db="EMBL/GenBank/DDBJ databases">
        <title>Genomic Encyclopedia of Type Strains, Phase IV (KMG-IV): sequencing the most valuable type-strain genomes for metagenomic binning, comparative biology and taxonomic classification.</title>
        <authorList>
            <person name="Goeker M."/>
        </authorList>
    </citation>
    <scope>NUCLEOTIDE SEQUENCE [LARGE SCALE GENOMIC DNA]</scope>
    <source>
        <strain evidence="2 3">DSM 100556</strain>
    </source>
</reference>
<dbReference type="Gene3D" id="3.30.1050.10">
    <property type="entry name" value="SCP2 sterol-binding domain"/>
    <property type="match status" value="1"/>
</dbReference>
<evidence type="ECO:0000313" key="3">
    <source>
        <dbReference type="Proteomes" id="UP000295718"/>
    </source>
</evidence>
<keyword evidence="2" id="KW-0808">Transferase</keyword>
<dbReference type="InterPro" id="IPR000182">
    <property type="entry name" value="GNAT_dom"/>
</dbReference>
<dbReference type="AlphaFoldDB" id="A0A4R1QVQ3"/>
<dbReference type="InterPro" id="IPR016181">
    <property type="entry name" value="Acyl_CoA_acyltransferase"/>
</dbReference>
<dbReference type="EMBL" id="SLUO01000007">
    <property type="protein sequence ID" value="TCL58036.1"/>
    <property type="molecule type" value="Genomic_DNA"/>
</dbReference>
<dbReference type="Pfam" id="PF13530">
    <property type="entry name" value="SCP2_2"/>
    <property type="match status" value="1"/>
</dbReference>
<dbReference type="RefSeq" id="WP_165919309.1">
    <property type="nucleotide sequence ID" value="NZ_JPNB01000002.1"/>
</dbReference>
<dbReference type="SUPFAM" id="SSF55729">
    <property type="entry name" value="Acyl-CoA N-acyltransferases (Nat)"/>
    <property type="match status" value="1"/>
</dbReference>
<name>A0A4R1QVQ3_9FIRM</name>
<sequence length="410" mass="46814">MIVRKIKPEEVKRTEELFSVSFDSSYSNEETPMKLYQKYIDAPESREQEHCLERFAAFEDDDTTMMSCFIVQPFEIRFDGHKEKMNGIGGVATLPQYRKRGGIRACFASALPYMYEQGAAFSYLYPFSTAYYRKFGYEICCKRHLYRISLPHIPAYPTSGTCYLLEEATKADAMKDILYIYRKWLEKYNMMVEDADYDYRFIETASPFKDQVFTYVYRSDKGEALGLMTFKCDTSPEHRLIECSRLFYINNEGLQGLLTLAKSYAADYRHIRFSLPVDMPLEQVLPEWSMGAVSCDSIPNGMVRVIDVKKALQDAQYIGDGGLSLEISDPFIPQNNGVFTINFRNGICEELAMGKGTPDIVLPISAFSALIAGGYDTSTVPLWEGVSVYGDMADISKVFYKKAVHIATYF</sequence>
<proteinExistence type="predicted"/>
<dbReference type="InterPro" id="IPR036527">
    <property type="entry name" value="SCP2_sterol-bd_dom_sf"/>
</dbReference>
<comment type="caution">
    <text evidence="2">The sequence shown here is derived from an EMBL/GenBank/DDBJ whole genome shotgun (WGS) entry which is preliminary data.</text>
</comment>
<gene>
    <name evidence="2" type="ORF">EDD76_107151</name>
</gene>
<dbReference type="PANTHER" id="PTHR37817">
    <property type="entry name" value="N-ACETYLTRANSFERASE EIS"/>
    <property type="match status" value="1"/>
</dbReference>
<dbReference type="GO" id="GO:0030649">
    <property type="term" value="P:aminoglycoside antibiotic catabolic process"/>
    <property type="evidence" value="ECO:0007669"/>
    <property type="project" value="TreeGrafter"/>
</dbReference>
<dbReference type="STRING" id="1469948.GCA_000732725_02272"/>
<accession>A0A4R1QVQ3</accession>
<evidence type="ECO:0000313" key="2">
    <source>
        <dbReference type="EMBL" id="TCL58036.1"/>
    </source>
</evidence>
<dbReference type="InterPro" id="IPR025559">
    <property type="entry name" value="Eis_dom"/>
</dbReference>
<dbReference type="PANTHER" id="PTHR37817:SF1">
    <property type="entry name" value="N-ACETYLTRANSFERASE EIS"/>
    <property type="match status" value="1"/>
</dbReference>
<dbReference type="Proteomes" id="UP000295718">
    <property type="component" value="Unassembled WGS sequence"/>
</dbReference>
<keyword evidence="3" id="KW-1185">Reference proteome</keyword>
<dbReference type="PROSITE" id="PS51186">
    <property type="entry name" value="GNAT"/>
    <property type="match status" value="1"/>
</dbReference>